<keyword evidence="7 9" id="KW-0573">Peptidoglycan synthesis</keyword>
<dbReference type="Proteomes" id="UP000003511">
    <property type="component" value="Unassembled WGS sequence"/>
</dbReference>
<evidence type="ECO:0000256" key="1">
    <source>
        <dbReference type="ARBA" id="ARBA00004752"/>
    </source>
</evidence>
<dbReference type="SUPFAM" id="SSF141523">
    <property type="entry name" value="L,D-transpeptidase catalytic domain-like"/>
    <property type="match status" value="1"/>
</dbReference>
<comment type="similarity">
    <text evidence="2">Belongs to the YkuD family.</text>
</comment>
<dbReference type="GO" id="GO:0071972">
    <property type="term" value="F:peptidoglycan L,D-transpeptidase activity"/>
    <property type="evidence" value="ECO:0007669"/>
    <property type="project" value="TreeGrafter"/>
</dbReference>
<dbReference type="UniPathway" id="UPA00219"/>
<sequence>MKIGAGAPSGAVFVGRRITGEIHRLDASGGEPDHDWILSRILWLQGLEPGLNRGGNVDTLRRFIYIHGTAAESGIGTACSHGCIRMTNADVIGLFDLVPAGCMVRICAE</sequence>
<dbReference type="Gene3D" id="2.40.440.10">
    <property type="entry name" value="L,D-transpeptidase catalytic domain-like"/>
    <property type="match status" value="1"/>
</dbReference>
<comment type="caution">
    <text evidence="11">The sequence shown here is derived from an EMBL/GenBank/DDBJ whole genome shotgun (WGS) entry which is preliminary data.</text>
</comment>
<dbReference type="GO" id="GO:0008360">
    <property type="term" value="P:regulation of cell shape"/>
    <property type="evidence" value="ECO:0007669"/>
    <property type="project" value="UniProtKB-UniRule"/>
</dbReference>
<keyword evidence="12" id="KW-1185">Reference proteome</keyword>
<dbReference type="GO" id="GO:0071555">
    <property type="term" value="P:cell wall organization"/>
    <property type="evidence" value="ECO:0007669"/>
    <property type="project" value="UniProtKB-UniRule"/>
</dbReference>
<gene>
    <name evidence="11" type="ORF">BKIR_c169_6015</name>
</gene>
<evidence type="ECO:0000256" key="8">
    <source>
        <dbReference type="ARBA" id="ARBA00023316"/>
    </source>
</evidence>
<dbReference type="EMBL" id="CAFE01000083">
    <property type="protein sequence ID" value="CCD37183.1"/>
    <property type="molecule type" value="Genomic_DNA"/>
</dbReference>
<evidence type="ECO:0000313" key="11">
    <source>
        <dbReference type="EMBL" id="CCD37183.1"/>
    </source>
</evidence>
<dbReference type="HOGENOM" id="CLU_2179018_0_0_4"/>
<protein>
    <submittedName>
        <fullName evidence="11">ErfK/YbiS/YcfS/YnhG family protein</fullName>
    </submittedName>
</protein>
<dbReference type="AlphaFoldDB" id="G4M7Q5"/>
<evidence type="ECO:0000256" key="7">
    <source>
        <dbReference type="ARBA" id="ARBA00022984"/>
    </source>
</evidence>
<feature type="domain" description="L,D-TPase catalytic" evidence="10">
    <location>
        <begin position="1"/>
        <end position="107"/>
    </location>
</feature>
<feature type="active site" description="Proton donor/acceptor" evidence="9">
    <location>
        <position position="67"/>
    </location>
</feature>
<dbReference type="PANTHER" id="PTHR30582:SF24">
    <property type="entry name" value="L,D-TRANSPEPTIDASE ERFK_SRFK-RELATED"/>
    <property type="match status" value="1"/>
</dbReference>
<proteinExistence type="inferred from homology"/>
<dbReference type="PANTHER" id="PTHR30582">
    <property type="entry name" value="L,D-TRANSPEPTIDASE"/>
    <property type="match status" value="1"/>
</dbReference>
<evidence type="ECO:0000256" key="9">
    <source>
        <dbReference type="PROSITE-ProRule" id="PRU01373"/>
    </source>
</evidence>
<dbReference type="BioCyc" id="CBUR1055526:G10QW-2048-MONOMER"/>
<accession>G4M7Q5</accession>
<evidence type="ECO:0000259" key="10">
    <source>
        <dbReference type="PROSITE" id="PS52029"/>
    </source>
</evidence>
<organism evidence="11 12">
    <name type="scientific">Candidatus Paraburkholderia kirkii UZHbot1</name>
    <dbReference type="NCBI Taxonomy" id="1055526"/>
    <lineage>
        <taxon>Bacteria</taxon>
        <taxon>Pseudomonadati</taxon>
        <taxon>Pseudomonadota</taxon>
        <taxon>Betaproteobacteria</taxon>
        <taxon>Burkholderiales</taxon>
        <taxon>Burkholderiaceae</taxon>
        <taxon>Paraburkholderia</taxon>
    </lineage>
</organism>
<keyword evidence="5" id="KW-0378">Hydrolase</keyword>
<keyword evidence="6 9" id="KW-0133">Cell shape</keyword>
<dbReference type="CDD" id="cd16913">
    <property type="entry name" value="YkuD_like"/>
    <property type="match status" value="1"/>
</dbReference>
<dbReference type="Pfam" id="PF03734">
    <property type="entry name" value="YkuD"/>
    <property type="match status" value="1"/>
</dbReference>
<dbReference type="InterPro" id="IPR005490">
    <property type="entry name" value="LD_TPept_cat_dom"/>
</dbReference>
<keyword evidence="3" id="KW-0328">Glycosyltransferase</keyword>
<dbReference type="InterPro" id="IPR050979">
    <property type="entry name" value="LD-transpeptidase"/>
</dbReference>
<dbReference type="PROSITE" id="PS52029">
    <property type="entry name" value="LD_TPASE"/>
    <property type="match status" value="1"/>
</dbReference>
<evidence type="ECO:0000256" key="3">
    <source>
        <dbReference type="ARBA" id="ARBA00022676"/>
    </source>
</evidence>
<name>G4M7Q5_9BURK</name>
<evidence type="ECO:0000313" key="12">
    <source>
        <dbReference type="Proteomes" id="UP000003511"/>
    </source>
</evidence>
<reference evidence="11 12" key="2">
    <citation type="submission" date="2011-10" db="EMBL/GenBank/DDBJ databases">
        <title>Draft genome sequence of Candidatus Burkholderia kirkii.</title>
        <authorList>
            <person name="Carlier A.L."/>
            <person name="Eberl L."/>
        </authorList>
    </citation>
    <scope>NUCLEOTIDE SEQUENCE [LARGE SCALE GENOMIC DNA]</scope>
    <source>
        <strain evidence="11 12">UZHbot1</strain>
    </source>
</reference>
<dbReference type="InterPro" id="IPR038063">
    <property type="entry name" value="Transpep_catalytic_dom"/>
</dbReference>
<dbReference type="GO" id="GO:0005576">
    <property type="term" value="C:extracellular region"/>
    <property type="evidence" value="ECO:0007669"/>
    <property type="project" value="TreeGrafter"/>
</dbReference>
<dbReference type="GO" id="GO:0016757">
    <property type="term" value="F:glycosyltransferase activity"/>
    <property type="evidence" value="ECO:0007669"/>
    <property type="project" value="UniProtKB-KW"/>
</dbReference>
<reference evidence="11 12" key="1">
    <citation type="submission" date="2011-09" db="EMBL/GenBank/DDBJ databases">
        <authorList>
            <person name="Carlier A."/>
        </authorList>
    </citation>
    <scope>NUCLEOTIDE SEQUENCE [LARGE SCALE GENOMIC DNA]</scope>
    <source>
        <strain evidence="11 12">UZHbot1</strain>
    </source>
</reference>
<keyword evidence="4" id="KW-0808">Transferase</keyword>
<comment type="pathway">
    <text evidence="1 9">Cell wall biogenesis; peptidoglycan biosynthesis.</text>
</comment>
<dbReference type="GO" id="GO:0018104">
    <property type="term" value="P:peptidoglycan-protein cross-linking"/>
    <property type="evidence" value="ECO:0007669"/>
    <property type="project" value="TreeGrafter"/>
</dbReference>
<evidence type="ECO:0000256" key="2">
    <source>
        <dbReference type="ARBA" id="ARBA00005992"/>
    </source>
</evidence>
<keyword evidence="8 9" id="KW-0961">Cell wall biogenesis/degradation</keyword>
<evidence type="ECO:0000256" key="5">
    <source>
        <dbReference type="ARBA" id="ARBA00022801"/>
    </source>
</evidence>
<feature type="active site" description="Nucleophile" evidence="9">
    <location>
        <position position="83"/>
    </location>
</feature>
<evidence type="ECO:0000256" key="6">
    <source>
        <dbReference type="ARBA" id="ARBA00022960"/>
    </source>
</evidence>
<evidence type="ECO:0000256" key="4">
    <source>
        <dbReference type="ARBA" id="ARBA00022679"/>
    </source>
</evidence>